<evidence type="ECO:0000313" key="2">
    <source>
        <dbReference type="EMBL" id="XCD05533.1"/>
    </source>
</evidence>
<evidence type="ECO:0000259" key="1">
    <source>
        <dbReference type="Pfam" id="PF23343"/>
    </source>
</evidence>
<name>A0AAU8B1U5_9VIRU</name>
<organism evidence="2">
    <name type="scientific">Dulem virus 135</name>
    <dbReference type="NCBI Taxonomy" id="3145612"/>
    <lineage>
        <taxon>Viruses</taxon>
        <taxon>Monodnaviria</taxon>
        <taxon>Sangervirae</taxon>
        <taxon>Phixviricota</taxon>
        <taxon>Malgrandaviricetes</taxon>
        <taxon>Petitvirales</taxon>
        <taxon>Microviridae</taxon>
        <taxon>Microvirus</taxon>
    </lineage>
</organism>
<feature type="domain" description="Replication-associated protein ORF2/G2P" evidence="1">
    <location>
        <begin position="88"/>
        <end position="221"/>
    </location>
</feature>
<dbReference type="EMBL" id="PP511572">
    <property type="protein sequence ID" value="XCD05533.1"/>
    <property type="molecule type" value="Genomic_DNA"/>
</dbReference>
<evidence type="ECO:0000313" key="3">
    <source>
        <dbReference type="EMBL" id="XCD07100.1"/>
    </source>
</evidence>
<dbReference type="EMBL" id="PP511751">
    <property type="protein sequence ID" value="XCD07100.1"/>
    <property type="molecule type" value="Genomic_DNA"/>
</dbReference>
<sequence length="339" mass="39855">MCVSPKYVRRDYKIVDGEYILLDKLQFYSFDNWNYLKSQSSEVVVNGITYGSQFFKLPCKQCIQCRLQNSRMWADRLVCEAQTSSSSYFITLTYDDEHLPFGQPVKDLQGNVLSPALPTLSKDDFRSFNKRLRRYFEYHFNVHNIRFYVGAEYGDKSARPHYHVIYFNLPIPDLVKYKNNFNGDVLFTSKILEDIWGKGFVVVASMSWQSAAYVSRYVLKKRNGAMSLEQLGIENQFQLCSNRPGIGREFYEKNKDKIYENDELFIPGRGATPPPSYFDRLYDSDRTERMYLIKENRLRKAQFAEAHKLDNTDLSEPDYFEVIKSKLENIKKKLPRVLD</sequence>
<proteinExistence type="predicted"/>
<dbReference type="InterPro" id="IPR056906">
    <property type="entry name" value="ORF2/G2P_dom"/>
</dbReference>
<dbReference type="Pfam" id="PF23343">
    <property type="entry name" value="REP_ORF2-G2P"/>
    <property type="match status" value="1"/>
</dbReference>
<reference evidence="2" key="1">
    <citation type="submission" date="2024-03" db="EMBL/GenBank/DDBJ databases">
        <title>Diverse circular DNA viruses in blood, oral, and fecal samples of captive lemurs.</title>
        <authorList>
            <person name="Paietta E.N."/>
            <person name="Kraberger S."/>
            <person name="Lund M.C."/>
            <person name="Custer J.M."/>
            <person name="Vargas K.M."/>
            <person name="Ehmke E.E."/>
            <person name="Yoder A.D."/>
            <person name="Varsani A."/>
        </authorList>
    </citation>
    <scope>NUCLEOTIDE SEQUENCE</scope>
    <source>
        <strain evidence="2">Duke_24FS_101</strain>
        <strain evidence="3">Duke_26_81</strain>
    </source>
</reference>
<protein>
    <submittedName>
        <fullName evidence="2">Replication initiator protein</fullName>
    </submittedName>
</protein>
<accession>A0AAU8B1U5</accession>